<dbReference type="GO" id="GO:0008270">
    <property type="term" value="F:zinc ion binding"/>
    <property type="evidence" value="ECO:0007669"/>
    <property type="project" value="InterPro"/>
</dbReference>
<dbReference type="SMART" id="SM01057">
    <property type="entry name" value="Carb_anhydrase"/>
    <property type="match status" value="1"/>
</dbReference>
<keyword evidence="2" id="KW-0732">Signal</keyword>
<evidence type="ECO:0000313" key="4">
    <source>
        <dbReference type="Ensembl" id="ENSSPAP00000031396.1"/>
    </source>
</evidence>
<organism evidence="4">
    <name type="scientific">Stegastes partitus</name>
    <name type="common">bicolor damselfish</name>
    <dbReference type="NCBI Taxonomy" id="144197"/>
    <lineage>
        <taxon>Eukaryota</taxon>
        <taxon>Metazoa</taxon>
        <taxon>Chordata</taxon>
        <taxon>Craniata</taxon>
        <taxon>Vertebrata</taxon>
        <taxon>Euteleostomi</taxon>
        <taxon>Actinopterygii</taxon>
        <taxon>Neopterygii</taxon>
        <taxon>Teleostei</taxon>
        <taxon>Neoteleostei</taxon>
        <taxon>Acanthomorphata</taxon>
        <taxon>Ovalentaria</taxon>
        <taxon>Pomacentridae</taxon>
        <taxon>Stegastes</taxon>
    </lineage>
</organism>
<feature type="domain" description="Alpha-carbonic anhydrase" evidence="3">
    <location>
        <begin position="33"/>
        <end position="172"/>
    </location>
</feature>
<dbReference type="PROSITE" id="PS51144">
    <property type="entry name" value="ALPHA_CA_2"/>
    <property type="match status" value="1"/>
</dbReference>
<proteinExistence type="inferred from homology"/>
<protein>
    <recommendedName>
        <fullName evidence="3">Alpha-carbonic anhydrase domain-containing protein</fullName>
    </recommendedName>
</protein>
<dbReference type="GO" id="GO:0005886">
    <property type="term" value="C:plasma membrane"/>
    <property type="evidence" value="ECO:0007669"/>
    <property type="project" value="TreeGrafter"/>
</dbReference>
<dbReference type="GeneTree" id="ENSGT00940000155048"/>
<evidence type="ECO:0000256" key="1">
    <source>
        <dbReference type="ARBA" id="ARBA00010718"/>
    </source>
</evidence>
<dbReference type="Ensembl" id="ENSSPAT00000031899.1">
    <property type="protein sequence ID" value="ENSSPAP00000031396.1"/>
    <property type="gene ID" value="ENSSPAG00000023535.1"/>
</dbReference>
<dbReference type="STRING" id="144197.ENSSPAP00000031396"/>
<dbReference type="InterPro" id="IPR001148">
    <property type="entry name" value="CA_dom"/>
</dbReference>
<sequence>FCCCCCCCLFVCFLKYCSSLFCFTSLYVMTPCCIFVFSGIHGPDAGWASSYPECREKNQSPINIVDQSTKVSTEFQELTLEGFDAESSNKTSMKNTGKTVAIMLKDDYFVRGAGLPGRFKAEKVEFHWGPSNGSEGSEHSINGRRYPVEVRTCCSLTCCFKHTARQHSTHPE</sequence>
<dbReference type="InterPro" id="IPR023561">
    <property type="entry name" value="Carbonic_anhydrase_a-class"/>
</dbReference>
<evidence type="ECO:0000259" key="3">
    <source>
        <dbReference type="PROSITE" id="PS51144"/>
    </source>
</evidence>
<accession>A0A3B5BEC9</accession>
<feature type="chain" id="PRO_5017222808" description="Alpha-carbonic anhydrase domain-containing protein" evidence="2">
    <location>
        <begin position="20"/>
        <end position="172"/>
    </location>
</feature>
<dbReference type="Pfam" id="PF00194">
    <property type="entry name" value="Carb_anhydrase"/>
    <property type="match status" value="1"/>
</dbReference>
<feature type="signal peptide" evidence="2">
    <location>
        <begin position="1"/>
        <end position="19"/>
    </location>
</feature>
<dbReference type="PANTHER" id="PTHR18952:SF84">
    <property type="entry name" value="CARBONIC ANHYDRASE 14"/>
    <property type="match status" value="1"/>
</dbReference>
<dbReference type="PANTHER" id="PTHR18952">
    <property type="entry name" value="CARBONIC ANHYDRASE"/>
    <property type="match status" value="1"/>
</dbReference>
<name>A0A3B5BEC9_9TELE</name>
<dbReference type="Gene3D" id="3.10.200.10">
    <property type="entry name" value="Alpha carbonic anhydrase"/>
    <property type="match status" value="1"/>
</dbReference>
<evidence type="ECO:0000256" key="2">
    <source>
        <dbReference type="SAM" id="SignalP"/>
    </source>
</evidence>
<dbReference type="GO" id="GO:0004089">
    <property type="term" value="F:carbonate dehydratase activity"/>
    <property type="evidence" value="ECO:0007669"/>
    <property type="project" value="InterPro"/>
</dbReference>
<dbReference type="SUPFAM" id="SSF51069">
    <property type="entry name" value="Carbonic anhydrase"/>
    <property type="match status" value="1"/>
</dbReference>
<dbReference type="InterPro" id="IPR036398">
    <property type="entry name" value="CA_dom_sf"/>
</dbReference>
<dbReference type="AlphaFoldDB" id="A0A3B5BEC9"/>
<reference evidence="4" key="1">
    <citation type="submission" date="2023-09" db="UniProtKB">
        <authorList>
            <consortium name="Ensembl"/>
        </authorList>
    </citation>
    <scope>IDENTIFICATION</scope>
</reference>
<comment type="similarity">
    <text evidence="1">Belongs to the alpha-carbonic anhydrase family.</text>
</comment>